<organism evidence="3">
    <name type="scientific">Absidia glauca</name>
    <name type="common">Pin mould</name>
    <dbReference type="NCBI Taxonomy" id="4829"/>
    <lineage>
        <taxon>Eukaryota</taxon>
        <taxon>Fungi</taxon>
        <taxon>Fungi incertae sedis</taxon>
        <taxon>Mucoromycota</taxon>
        <taxon>Mucoromycotina</taxon>
        <taxon>Mucoromycetes</taxon>
        <taxon>Mucorales</taxon>
        <taxon>Cunninghamellaceae</taxon>
        <taxon>Absidia</taxon>
    </lineage>
</organism>
<keyword evidence="2" id="KW-1133">Transmembrane helix</keyword>
<feature type="transmembrane region" description="Helical" evidence="2">
    <location>
        <begin position="379"/>
        <end position="397"/>
    </location>
</feature>
<dbReference type="SUPFAM" id="SSF103473">
    <property type="entry name" value="MFS general substrate transporter"/>
    <property type="match status" value="1"/>
</dbReference>
<dbReference type="PANTHER" id="PTHR23524">
    <property type="entry name" value="TRANSPORTER, PUTATIVE (AFU_ORTHOLOGUE AFUA_8G04850)-RELATED"/>
    <property type="match status" value="1"/>
</dbReference>
<keyword evidence="2" id="KW-0812">Transmembrane</keyword>
<accession>A0A163KBF0</accession>
<dbReference type="Proteomes" id="UP000078561">
    <property type="component" value="Unassembled WGS sequence"/>
</dbReference>
<gene>
    <name evidence="3" type="primary">ABSGL_15230.1 scaffold 16253</name>
</gene>
<feature type="transmembrane region" description="Helical" evidence="2">
    <location>
        <begin position="473"/>
        <end position="494"/>
    </location>
</feature>
<comment type="subcellular location">
    <subcellularLocation>
        <location evidence="1">Membrane</location>
        <topology evidence="1">Multi-pass membrane protein</topology>
    </subcellularLocation>
</comment>
<sequence>MEEKTQVLGPTYSSTITDLETLSNASVQQEPLKASRKFLWVVPLAPHAHPIQFFFLMLAVFVPIAIIVFIASAQSFYILIRITSVSHETGDITGSLALYSEIISLVFVVFWGVFSDYHEKRTVMALGIIIMGIPAICYPYATNIYPSLLLLRLVFSVGTAATTSMMAAFFIEVVNGKGGLASGILGASSGLGAIFSVFVLFMVPSYLNKAYQDYTKSLNITFGVIGGCTVFLGMLLYFVLPKSPNVLKQKERHPPRGKQELLPSSSSSSFFLVRWCGYFANGVLDFIFKIKCGVLAAKDPRIALGYTTSFFARADEIIITNFVSLWITQYYIENGTCEVGSPCYTSAATSGTLTGIAQAVALVACPFFAAGSEYLPKEFPIMMAGLIGAGGCIPFAFSIDPTSKASMALVVLIGIGQYGMIISGLTMVGGDHVPVDYRGSVAGTYSFFGALGIIVLSKLGGVLFDRWMKGAPFLLLGIGHALVLVLSIIVYLWGRFSKKASH</sequence>
<feature type="transmembrane region" description="Helical" evidence="2">
    <location>
        <begin position="219"/>
        <end position="240"/>
    </location>
</feature>
<protein>
    <recommendedName>
        <fullName evidence="5">Major facilitator superfamily (MFS) profile domain-containing protein</fullName>
    </recommendedName>
</protein>
<keyword evidence="2" id="KW-0472">Membrane</keyword>
<feature type="transmembrane region" description="Helical" evidence="2">
    <location>
        <begin position="123"/>
        <end position="141"/>
    </location>
</feature>
<feature type="transmembrane region" description="Helical" evidence="2">
    <location>
        <begin position="53"/>
        <end position="80"/>
    </location>
</feature>
<dbReference type="EMBL" id="LT555132">
    <property type="protein sequence ID" value="SAM09536.1"/>
    <property type="molecule type" value="Genomic_DNA"/>
</dbReference>
<feature type="transmembrane region" description="Helical" evidence="2">
    <location>
        <begin position="153"/>
        <end position="171"/>
    </location>
</feature>
<dbReference type="Gene3D" id="1.20.1250.20">
    <property type="entry name" value="MFS general substrate transporter like domains"/>
    <property type="match status" value="2"/>
</dbReference>
<reference evidence="3" key="1">
    <citation type="submission" date="2016-04" db="EMBL/GenBank/DDBJ databases">
        <authorList>
            <person name="Evans L.H."/>
            <person name="Alamgir A."/>
            <person name="Owens N."/>
            <person name="Weber N.D."/>
            <person name="Virtaneva K."/>
            <person name="Barbian K."/>
            <person name="Babar A."/>
            <person name="Rosenke K."/>
        </authorList>
    </citation>
    <scope>NUCLEOTIDE SEQUENCE [LARGE SCALE GENOMIC DNA]</scope>
    <source>
        <strain evidence="3">CBS 101.48</strain>
    </source>
</reference>
<feature type="transmembrane region" description="Helical" evidence="2">
    <location>
        <begin position="442"/>
        <end position="461"/>
    </location>
</feature>
<dbReference type="OrthoDB" id="18110at2759"/>
<name>A0A163KBF0_ABSGL</name>
<dbReference type="STRING" id="4829.A0A163KBF0"/>
<dbReference type="InParanoid" id="A0A163KBF0"/>
<feature type="transmembrane region" description="Helical" evidence="2">
    <location>
        <begin position="92"/>
        <end position="114"/>
    </location>
</feature>
<feature type="transmembrane region" description="Helical" evidence="2">
    <location>
        <begin position="183"/>
        <end position="207"/>
    </location>
</feature>
<feature type="transmembrane region" description="Helical" evidence="2">
    <location>
        <begin position="409"/>
        <end position="430"/>
    </location>
</feature>
<dbReference type="GO" id="GO:0022857">
    <property type="term" value="F:transmembrane transporter activity"/>
    <property type="evidence" value="ECO:0007669"/>
    <property type="project" value="InterPro"/>
</dbReference>
<dbReference type="PANTHER" id="PTHR23524:SF1">
    <property type="entry name" value="MRH DOMAIN-CONTAINING PROTEIN-RELATED"/>
    <property type="match status" value="1"/>
</dbReference>
<evidence type="ECO:0000256" key="1">
    <source>
        <dbReference type="ARBA" id="ARBA00004141"/>
    </source>
</evidence>
<dbReference type="GO" id="GO:0016020">
    <property type="term" value="C:membrane"/>
    <property type="evidence" value="ECO:0007669"/>
    <property type="project" value="UniProtKB-SubCell"/>
</dbReference>
<dbReference type="InterPro" id="IPR036259">
    <property type="entry name" value="MFS_trans_sf"/>
</dbReference>
<evidence type="ECO:0000313" key="4">
    <source>
        <dbReference type="Proteomes" id="UP000078561"/>
    </source>
</evidence>
<evidence type="ECO:0008006" key="5">
    <source>
        <dbReference type="Google" id="ProtNLM"/>
    </source>
</evidence>
<proteinExistence type="predicted"/>
<evidence type="ECO:0000256" key="2">
    <source>
        <dbReference type="SAM" id="Phobius"/>
    </source>
</evidence>
<dbReference type="InterPro" id="IPR011701">
    <property type="entry name" value="MFS"/>
</dbReference>
<evidence type="ECO:0000313" key="3">
    <source>
        <dbReference type="EMBL" id="SAM09536.1"/>
    </source>
</evidence>
<keyword evidence="4" id="KW-1185">Reference proteome</keyword>
<dbReference type="AlphaFoldDB" id="A0A163KBF0"/>
<dbReference type="OMA" id="IPLFVNH"/>
<dbReference type="Pfam" id="PF07690">
    <property type="entry name" value="MFS_1"/>
    <property type="match status" value="1"/>
</dbReference>